<name>A0A7E6F6B0_9MOLL</name>
<feature type="transmembrane region" description="Helical" evidence="5">
    <location>
        <begin position="426"/>
        <end position="444"/>
    </location>
</feature>
<gene>
    <name evidence="8" type="primary">LOC115217702</name>
</gene>
<feature type="transmembrane region" description="Helical" evidence="5">
    <location>
        <begin position="516"/>
        <end position="537"/>
    </location>
</feature>
<evidence type="ECO:0000256" key="1">
    <source>
        <dbReference type="ARBA" id="ARBA00004141"/>
    </source>
</evidence>
<dbReference type="InterPro" id="IPR020846">
    <property type="entry name" value="MFS_dom"/>
</dbReference>
<evidence type="ECO:0000256" key="4">
    <source>
        <dbReference type="ARBA" id="ARBA00023136"/>
    </source>
</evidence>
<feature type="transmembrane region" description="Helical" evidence="5">
    <location>
        <begin position="20"/>
        <end position="46"/>
    </location>
</feature>
<accession>A0A7E6F6B0</accession>
<keyword evidence="4 5" id="KW-0472">Membrane</keyword>
<dbReference type="GO" id="GO:0016020">
    <property type="term" value="C:membrane"/>
    <property type="evidence" value="ECO:0007669"/>
    <property type="project" value="UniProtKB-SubCell"/>
</dbReference>
<dbReference type="Pfam" id="PF07690">
    <property type="entry name" value="MFS_1"/>
    <property type="match status" value="1"/>
</dbReference>
<proteinExistence type="predicted"/>
<keyword evidence="7" id="KW-1185">Reference proteome</keyword>
<evidence type="ECO:0000313" key="7">
    <source>
        <dbReference type="Proteomes" id="UP000515154"/>
    </source>
</evidence>
<dbReference type="Proteomes" id="UP000515154">
    <property type="component" value="Linkage group LG11"/>
</dbReference>
<evidence type="ECO:0000313" key="8">
    <source>
        <dbReference type="RefSeq" id="XP_036363279.1"/>
    </source>
</evidence>
<protein>
    <submittedName>
        <fullName evidence="8">Solute carrier family 22 member 8-like isoform X1</fullName>
    </submittedName>
</protein>
<dbReference type="InterPro" id="IPR036259">
    <property type="entry name" value="MFS_trans_sf"/>
</dbReference>
<feature type="transmembrane region" description="Helical" evidence="5">
    <location>
        <begin position="393"/>
        <end position="414"/>
    </location>
</feature>
<organism evidence="7 8">
    <name type="scientific">Octopus sinensis</name>
    <name type="common">East Asian common octopus</name>
    <dbReference type="NCBI Taxonomy" id="2607531"/>
    <lineage>
        <taxon>Eukaryota</taxon>
        <taxon>Metazoa</taxon>
        <taxon>Spiralia</taxon>
        <taxon>Lophotrochozoa</taxon>
        <taxon>Mollusca</taxon>
        <taxon>Cephalopoda</taxon>
        <taxon>Coleoidea</taxon>
        <taxon>Octopodiformes</taxon>
        <taxon>Octopoda</taxon>
        <taxon>Incirrata</taxon>
        <taxon>Octopodidae</taxon>
        <taxon>Octopus</taxon>
    </lineage>
</organism>
<dbReference type="SUPFAM" id="SSF103473">
    <property type="entry name" value="MFS general substrate transporter"/>
    <property type="match status" value="1"/>
</dbReference>
<dbReference type="PROSITE" id="PS50850">
    <property type="entry name" value="MFS"/>
    <property type="match status" value="1"/>
</dbReference>
<keyword evidence="2 5" id="KW-0812">Transmembrane</keyword>
<feature type="transmembrane region" description="Helical" evidence="5">
    <location>
        <begin position="186"/>
        <end position="207"/>
    </location>
</feature>
<comment type="subcellular location">
    <subcellularLocation>
        <location evidence="1">Membrane</location>
        <topology evidence="1">Multi-pass membrane protein</topology>
    </subcellularLocation>
</comment>
<feature type="transmembrane region" description="Helical" evidence="5">
    <location>
        <begin position="242"/>
        <end position="263"/>
    </location>
</feature>
<dbReference type="RefSeq" id="XP_036363279.1">
    <property type="nucleotide sequence ID" value="XM_036507386.1"/>
</dbReference>
<evidence type="ECO:0000259" key="6">
    <source>
        <dbReference type="PROSITE" id="PS50850"/>
    </source>
</evidence>
<feature type="transmembrane region" description="Helical" evidence="5">
    <location>
        <begin position="456"/>
        <end position="476"/>
    </location>
</feature>
<sequence length="569" mass="63865">MKSTQVDVDGILRSLGQTGFFHTSQCILICASLLVASANSLFYIFYAITPEYRCNNLTEFQLNQYNISINEVSLIYDKCSIDIINSNEESTTKHQTLDCLNGYYYTTPVDKSIVSQWDLLCNSVGLAESTQTFYTFGQMVSGLLAPCLIEKFGRKSMRVTSHILLLIFNLIAAFSPYYWLFTTMRFFIGGARELYFLSSLALVCELYPQEKRIIMSGIFMCTWGLFGSSLGLIAYLLKDYSWNMLFLFNTVISGYFLVDFFFLKESIRWLFANSKVKAAEKIIKQAAKQNKVDFDNIWSMTSENTSQEVDGHMKETTLECRNGNSKVQQDVTNVVQHKQLQTEKESSLPVKLLAIFKSPYLRKVTIVVSIERAVNVGSWNSVFQMMEVFAGNIYLNSSVVALFDVFANGIYSVLARRFGHKISLQSLKILSATCVISVSLIKILAESSKTMEYVILGLYVLAAAGLNAASCGDYIYTSELYPTQIRSVGSGFVTTFTRLACMASPFLKLVALATPWAPGIIIGTGCIFSSILLQILLPETGNRVLPQTIEDVNMMQKKKKKNMKIETIS</sequence>
<feature type="transmembrane region" description="Helical" evidence="5">
    <location>
        <begin position="214"/>
        <end position="236"/>
    </location>
</feature>
<feature type="domain" description="Major facilitator superfamily (MFS) profile" evidence="6">
    <location>
        <begin position="66"/>
        <end position="541"/>
    </location>
</feature>
<dbReference type="Gene3D" id="1.20.1250.20">
    <property type="entry name" value="MFS general substrate transporter like domains"/>
    <property type="match status" value="1"/>
</dbReference>
<dbReference type="AlphaFoldDB" id="A0A7E6F6B0"/>
<dbReference type="InterPro" id="IPR011701">
    <property type="entry name" value="MFS"/>
</dbReference>
<dbReference type="PANTHER" id="PTHR24064">
    <property type="entry name" value="SOLUTE CARRIER FAMILY 22 MEMBER"/>
    <property type="match status" value="1"/>
</dbReference>
<reference evidence="8" key="1">
    <citation type="submission" date="2025-08" db="UniProtKB">
        <authorList>
            <consortium name="RefSeq"/>
        </authorList>
    </citation>
    <scope>IDENTIFICATION</scope>
</reference>
<dbReference type="GO" id="GO:0022857">
    <property type="term" value="F:transmembrane transporter activity"/>
    <property type="evidence" value="ECO:0007669"/>
    <property type="project" value="InterPro"/>
</dbReference>
<keyword evidence="3 5" id="KW-1133">Transmembrane helix</keyword>
<evidence type="ECO:0000256" key="2">
    <source>
        <dbReference type="ARBA" id="ARBA00022692"/>
    </source>
</evidence>
<evidence type="ECO:0000256" key="5">
    <source>
        <dbReference type="SAM" id="Phobius"/>
    </source>
</evidence>
<evidence type="ECO:0000256" key="3">
    <source>
        <dbReference type="ARBA" id="ARBA00022989"/>
    </source>
</evidence>
<feature type="transmembrane region" description="Helical" evidence="5">
    <location>
        <begin position="159"/>
        <end position="180"/>
    </location>
</feature>